<dbReference type="PROSITE" id="PS50211">
    <property type="entry name" value="DENN"/>
    <property type="match status" value="1"/>
</dbReference>
<dbReference type="InterPro" id="IPR040032">
    <property type="entry name" value="DENND1A/B/C"/>
</dbReference>
<dbReference type="Gene3D" id="3.40.50.11500">
    <property type="match status" value="1"/>
</dbReference>
<feature type="region of interest" description="Disordered" evidence="1">
    <location>
        <begin position="802"/>
        <end position="857"/>
    </location>
</feature>
<feature type="compositionally biased region" description="Low complexity" evidence="1">
    <location>
        <begin position="1"/>
        <end position="12"/>
    </location>
</feature>
<dbReference type="GO" id="GO:0005085">
    <property type="term" value="F:guanyl-nucleotide exchange factor activity"/>
    <property type="evidence" value="ECO:0007669"/>
    <property type="project" value="InterPro"/>
</dbReference>
<dbReference type="EMBL" id="BRXX01000293">
    <property type="protein sequence ID" value="GMI02988.1"/>
    <property type="molecule type" value="Genomic_DNA"/>
</dbReference>
<feature type="compositionally biased region" description="Pro residues" evidence="1">
    <location>
        <begin position="734"/>
        <end position="744"/>
    </location>
</feature>
<organism evidence="3 4">
    <name type="scientific">Triparma verrucosa</name>
    <dbReference type="NCBI Taxonomy" id="1606542"/>
    <lineage>
        <taxon>Eukaryota</taxon>
        <taxon>Sar</taxon>
        <taxon>Stramenopiles</taxon>
        <taxon>Ochrophyta</taxon>
        <taxon>Bolidophyceae</taxon>
        <taxon>Parmales</taxon>
        <taxon>Triparmaceae</taxon>
        <taxon>Triparma</taxon>
    </lineage>
</organism>
<feature type="compositionally biased region" description="Low complexity" evidence="1">
    <location>
        <begin position="704"/>
        <end position="718"/>
    </location>
</feature>
<evidence type="ECO:0000256" key="1">
    <source>
        <dbReference type="SAM" id="MobiDB-lite"/>
    </source>
</evidence>
<proteinExistence type="predicted"/>
<sequence length="951" mass="103659">MSTSTPSSPSSPEITLFSILPSTSSPTMSANNPPHSLHTTPSPPFSPQQLQTIHALSFPPSQVNLTSKHVFCLTTAENKRWYGYCLTVPWIEERIQGYPLVNCRDDFSRRPTPGEEKNLRRSYIIISPSPSAQSTFFPLLSTLPFLPKPLSLRPEVNKEERLLPLFMALDSSSYTLLLTSLMLERRVIVFGEESPSREVISLLHVLSLFKLNYRGLFLPTLPTNLTDFVHAPTPYLIAVPTSLALTFQSNPDIKDVIYVNVDTKTVYGNCLNITACLPPPDGNSQKQPPTFVDRLIQAFDSISKGFLKDASRGGMQEGVKAVGKQVGKIKGWMNTKIQRRGSGMMSNPLPNPQPATIQKPFGPVFHNPRREVELRQCLVSFFGYLLSDARLFTRRVGTGFQLDKQNWVEAMKRKSGRNVGMGEFCEEFANTRMFIDHCDERVAAFGKDSPEASLSSMILKCGSCEFSDIYKAIQPHFKVPVQDPIKDLALKLTSNSTYKGHYFLSLDKVVNNLNESVWDVIWDRLEDSKTFNWKHGYLGLQMLKAVMISVGPATVERVWERLEVVRRLMSYGGGISGQGKSIEKEARDVFRLASDLNYLRARRDHKRIEDTTTYRWKGESLGLDGKVKMISGTAGFKALHSIVAPKGFKSRGPLPENDKFTAAAEMVVDSRVAKPVDEVADQIDLLDFGFSGSGDTPANPFDSPTATTTTAPATNPATGSGSLGLKRPSIGPVGMPPPPPPSAMTPPMSSAPVPAGAKSPMSTMGGTPGASPLRRPTAMAGFGDDPFASVAVTNTTQMASPARNNFSEFSSNSGGPSFQQQQFSAAPSFSPPHFPQPSPPPQRVTNNGFAASNGFDAFNSNSGGPGFSAAFPATTVNISSPPLHTVPQTMVMGTPSGMPGMQPTAAAQSPFGNPTAGGAHMNISMMHSVVNTEEKKKKEEKDDPFAQFAQF</sequence>
<protein>
    <recommendedName>
        <fullName evidence="2">UDENN domain-containing protein</fullName>
    </recommendedName>
</protein>
<feature type="region of interest" description="Disordered" evidence="1">
    <location>
        <begin position="931"/>
        <end position="951"/>
    </location>
</feature>
<dbReference type="SMART" id="SM00799">
    <property type="entry name" value="DENN"/>
    <property type="match status" value="1"/>
</dbReference>
<feature type="domain" description="UDENN" evidence="2">
    <location>
        <begin position="10"/>
        <end position="450"/>
    </location>
</feature>
<dbReference type="Proteomes" id="UP001165160">
    <property type="component" value="Unassembled WGS sequence"/>
</dbReference>
<feature type="compositionally biased region" description="Low complexity" evidence="1">
    <location>
        <begin position="745"/>
        <end position="755"/>
    </location>
</feature>
<reference evidence="4" key="1">
    <citation type="journal article" date="2023" name="Commun. Biol.">
        <title>Genome analysis of Parmales, the sister group of diatoms, reveals the evolutionary specialization of diatoms from phago-mixotrophs to photoautotrophs.</title>
        <authorList>
            <person name="Ban H."/>
            <person name="Sato S."/>
            <person name="Yoshikawa S."/>
            <person name="Yamada K."/>
            <person name="Nakamura Y."/>
            <person name="Ichinomiya M."/>
            <person name="Sato N."/>
            <person name="Blanc-Mathieu R."/>
            <person name="Endo H."/>
            <person name="Kuwata A."/>
            <person name="Ogata H."/>
        </authorList>
    </citation>
    <scope>NUCLEOTIDE SEQUENCE [LARGE SCALE GENOMIC DNA]</scope>
    <source>
        <strain evidence="4">NIES 3699</strain>
    </source>
</reference>
<dbReference type="Pfam" id="PF02141">
    <property type="entry name" value="DENN"/>
    <property type="match status" value="1"/>
</dbReference>
<feature type="region of interest" description="Disordered" evidence="1">
    <location>
        <begin position="1"/>
        <end position="48"/>
    </location>
</feature>
<accession>A0A9W7C6A6</accession>
<evidence type="ECO:0000259" key="2">
    <source>
        <dbReference type="PROSITE" id="PS50211"/>
    </source>
</evidence>
<dbReference type="GO" id="GO:1901981">
    <property type="term" value="F:phosphatidylinositol phosphate binding"/>
    <property type="evidence" value="ECO:0007669"/>
    <property type="project" value="TreeGrafter"/>
</dbReference>
<evidence type="ECO:0000313" key="4">
    <source>
        <dbReference type="Proteomes" id="UP001165160"/>
    </source>
</evidence>
<dbReference type="GO" id="GO:0032456">
    <property type="term" value="P:endocytic recycling"/>
    <property type="evidence" value="ECO:0007669"/>
    <property type="project" value="TreeGrafter"/>
</dbReference>
<name>A0A9W7C6A6_9STRA</name>
<dbReference type="GO" id="GO:0006897">
    <property type="term" value="P:endocytosis"/>
    <property type="evidence" value="ECO:0007669"/>
    <property type="project" value="TreeGrafter"/>
</dbReference>
<dbReference type="InterPro" id="IPR043153">
    <property type="entry name" value="DENN_C"/>
</dbReference>
<dbReference type="PANTHER" id="PTHR13196:SF14">
    <property type="entry name" value="UDENN DOMAIN-CONTAINING PROTEIN"/>
    <property type="match status" value="1"/>
</dbReference>
<dbReference type="AlphaFoldDB" id="A0A9W7C6A6"/>
<feature type="compositionally biased region" description="Low complexity" evidence="1">
    <location>
        <begin position="804"/>
        <end position="828"/>
    </location>
</feature>
<feature type="compositionally biased region" description="Polar residues" evidence="1">
    <location>
        <begin position="20"/>
        <end position="32"/>
    </location>
</feature>
<dbReference type="GO" id="GO:0005829">
    <property type="term" value="C:cytosol"/>
    <property type="evidence" value="ECO:0007669"/>
    <property type="project" value="TreeGrafter"/>
</dbReference>
<evidence type="ECO:0000313" key="3">
    <source>
        <dbReference type="EMBL" id="GMI02988.1"/>
    </source>
</evidence>
<dbReference type="InterPro" id="IPR037516">
    <property type="entry name" value="Tripartite_DENN"/>
</dbReference>
<gene>
    <name evidence="3" type="ORF">TrVE_jg9721</name>
</gene>
<feature type="compositionally biased region" description="Pro residues" evidence="1">
    <location>
        <begin position="829"/>
        <end position="842"/>
    </location>
</feature>
<dbReference type="InterPro" id="IPR001194">
    <property type="entry name" value="cDENN_dom"/>
</dbReference>
<dbReference type="PANTHER" id="PTHR13196">
    <property type="entry name" value="DENN DOMAIN-CONTAINING"/>
    <property type="match status" value="1"/>
</dbReference>
<dbReference type="InterPro" id="IPR008942">
    <property type="entry name" value="ENTH_VHS"/>
</dbReference>
<feature type="region of interest" description="Disordered" evidence="1">
    <location>
        <begin position="694"/>
        <end position="782"/>
    </location>
</feature>
<keyword evidence="4" id="KW-1185">Reference proteome</keyword>
<feature type="compositionally biased region" description="Basic and acidic residues" evidence="1">
    <location>
        <begin position="932"/>
        <end position="944"/>
    </location>
</feature>
<dbReference type="Gene3D" id="1.25.40.90">
    <property type="match status" value="1"/>
</dbReference>
<comment type="caution">
    <text evidence="3">The sequence shown here is derived from an EMBL/GenBank/DDBJ whole genome shotgun (WGS) entry which is preliminary data.</text>
</comment>